<comment type="caution">
    <text evidence="1">The sequence shown here is derived from an EMBL/GenBank/DDBJ whole genome shotgun (WGS) entry which is preliminary data.</text>
</comment>
<dbReference type="AlphaFoldDB" id="A0A399F648"/>
<evidence type="ECO:0000313" key="1">
    <source>
        <dbReference type="EMBL" id="RIH91205.1"/>
    </source>
</evidence>
<dbReference type="OrthoDB" id="27445at2"/>
<keyword evidence="2" id="KW-1185">Reference proteome</keyword>
<reference evidence="1 2" key="1">
    <citation type="submission" date="2018-08" db="EMBL/GenBank/DDBJ databases">
        <title>Meiothermus granaticius genome AF-68 sequencing project.</title>
        <authorList>
            <person name="Da Costa M.S."/>
            <person name="Albuquerque L."/>
            <person name="Raposo P."/>
            <person name="Froufe H.J.C."/>
            <person name="Barroso C.S."/>
            <person name="Egas C."/>
        </authorList>
    </citation>
    <scope>NUCLEOTIDE SEQUENCE [LARGE SCALE GENOMIC DNA]</scope>
    <source>
        <strain evidence="1 2">AF-68</strain>
    </source>
</reference>
<sequence>MAWIVAGALLLAAALVLLRFRIPSNPRSTPSNPSVIVEMDDLPPTEIDFDAGIRANQQFRNPRDSKGDGGLG</sequence>
<dbReference type="RefSeq" id="WP_119358339.1">
    <property type="nucleotide sequence ID" value="NZ_BJXM01000002.1"/>
</dbReference>
<evidence type="ECO:0000313" key="2">
    <source>
        <dbReference type="Proteomes" id="UP000266178"/>
    </source>
</evidence>
<dbReference type="Proteomes" id="UP000266178">
    <property type="component" value="Unassembled WGS sequence"/>
</dbReference>
<gene>
    <name evidence="1" type="ORF">Mgrana_02899</name>
</gene>
<accession>A0A399F648</accession>
<dbReference type="EMBL" id="QWLB01000053">
    <property type="protein sequence ID" value="RIH91205.1"/>
    <property type="molecule type" value="Genomic_DNA"/>
</dbReference>
<organism evidence="1 2">
    <name type="scientific">Meiothermus granaticius NBRC 107808</name>
    <dbReference type="NCBI Taxonomy" id="1227551"/>
    <lineage>
        <taxon>Bacteria</taxon>
        <taxon>Thermotogati</taxon>
        <taxon>Deinococcota</taxon>
        <taxon>Deinococci</taxon>
        <taxon>Thermales</taxon>
        <taxon>Thermaceae</taxon>
        <taxon>Meiothermus</taxon>
    </lineage>
</organism>
<name>A0A399F648_9DEIN</name>
<proteinExistence type="predicted"/>
<protein>
    <submittedName>
        <fullName evidence="1">Uncharacterized protein</fullName>
    </submittedName>
</protein>